<dbReference type="EMBL" id="LORN02000006">
    <property type="protein sequence ID" value="PNN29901.1"/>
    <property type="molecule type" value="Genomic_DNA"/>
</dbReference>
<evidence type="ECO:0000256" key="1">
    <source>
        <dbReference type="SAM" id="Phobius"/>
    </source>
</evidence>
<evidence type="ECO:0000313" key="3">
    <source>
        <dbReference type="Proteomes" id="UP000053523"/>
    </source>
</evidence>
<keyword evidence="1" id="KW-0812">Transmembrane</keyword>
<gene>
    <name evidence="2" type="ORF">AL503_000985</name>
</gene>
<organism evidence="2 3">
    <name type="scientific">Staphylococcus haemolyticus</name>
    <dbReference type="NCBI Taxonomy" id="1283"/>
    <lineage>
        <taxon>Bacteria</taxon>
        <taxon>Bacillati</taxon>
        <taxon>Bacillota</taxon>
        <taxon>Bacilli</taxon>
        <taxon>Bacillales</taxon>
        <taxon>Staphylococcaceae</taxon>
        <taxon>Staphylococcus</taxon>
    </lineage>
</organism>
<proteinExistence type="predicted"/>
<dbReference type="AlphaFoldDB" id="A0A2K0AXY9"/>
<dbReference type="RefSeq" id="WP_053026740.1">
    <property type="nucleotide sequence ID" value="NZ_JADCSL010000001.1"/>
</dbReference>
<feature type="transmembrane region" description="Helical" evidence="1">
    <location>
        <begin position="6"/>
        <end position="24"/>
    </location>
</feature>
<feature type="transmembrane region" description="Helical" evidence="1">
    <location>
        <begin position="55"/>
        <end position="72"/>
    </location>
</feature>
<comment type="caution">
    <text evidence="2">The sequence shown here is derived from an EMBL/GenBank/DDBJ whole genome shotgun (WGS) entry which is preliminary data.</text>
</comment>
<name>A0A2K0AXY9_STAHA</name>
<feature type="transmembrane region" description="Helical" evidence="1">
    <location>
        <begin position="31"/>
        <end position="49"/>
    </location>
</feature>
<keyword evidence="1" id="KW-1133">Transmembrane helix</keyword>
<keyword evidence="1" id="KW-0472">Membrane</keyword>
<accession>A0A2K0AXY9</accession>
<sequence>MRLLYILSLLILLIFCLKLSQLIIKKVAINRWLLLVIMPFIIGIPILIFDEINKFGWIIIYFLITFNSILFFEKSRQLLENKKIKGVIYKSEEGK</sequence>
<reference evidence="2 3" key="1">
    <citation type="submission" date="2017-12" db="EMBL/GenBank/DDBJ databases">
        <title>FDA dAtabase for Regulatory Grade micrObial Sequences (FDA-ARGOS): Supporting development and validation of Infectious Disease Dx tests.</title>
        <authorList>
            <person name="Hoffmann M."/>
            <person name="Allard M."/>
            <person name="Evans P."/>
            <person name="Brown E."/>
            <person name="Tallon L."/>
            <person name="Sadzewicz L."/>
            <person name="Sengamalay N."/>
            <person name="Ott S."/>
            <person name="Godinez A."/>
            <person name="Nagaraj S."/>
            <person name="Vavikolanu K."/>
            <person name="Aluvathingal J."/>
            <person name="Nadendla S."/>
            <person name="Sichtig H."/>
        </authorList>
    </citation>
    <scope>NUCLEOTIDE SEQUENCE [LARGE SCALE GENOMIC DNA]</scope>
    <source>
        <strain evidence="2 3">FDAARGOS_148</strain>
    </source>
</reference>
<dbReference type="Proteomes" id="UP000053523">
    <property type="component" value="Unassembled WGS sequence"/>
</dbReference>
<protein>
    <submittedName>
        <fullName evidence="2">Uncharacterized protein</fullName>
    </submittedName>
</protein>
<evidence type="ECO:0000313" key="2">
    <source>
        <dbReference type="EMBL" id="PNN29901.1"/>
    </source>
</evidence>